<dbReference type="SUPFAM" id="SSF51556">
    <property type="entry name" value="Metallo-dependent hydrolases"/>
    <property type="match status" value="1"/>
</dbReference>
<evidence type="ECO:0000313" key="2">
    <source>
        <dbReference type="EMBL" id="MFB9233013.1"/>
    </source>
</evidence>
<dbReference type="InterPro" id="IPR033932">
    <property type="entry name" value="YtcJ-like"/>
</dbReference>
<dbReference type="EC" id="3.5.-.-" evidence="2"/>
<dbReference type="CDD" id="cd01300">
    <property type="entry name" value="YtcJ_like"/>
    <property type="match status" value="1"/>
</dbReference>
<reference evidence="2 3" key="1">
    <citation type="submission" date="2024-09" db="EMBL/GenBank/DDBJ databases">
        <authorList>
            <person name="Sun Q."/>
            <person name="Mori K."/>
        </authorList>
    </citation>
    <scope>NUCLEOTIDE SEQUENCE [LARGE SCALE GENOMIC DNA]</scope>
    <source>
        <strain evidence="2 3">CECT 8726</strain>
    </source>
</reference>
<evidence type="ECO:0000259" key="1">
    <source>
        <dbReference type="Pfam" id="PF07969"/>
    </source>
</evidence>
<sequence>MTQTIYFNATVLTVDDTDNVATTVLTDDGTIVSVGAFDEIERRASEGAQRRDLSRRTLIPAFIDPHGHFPDSGYLGRLRADLSAPPIGNCKTLGDVFSRLSDLASKTPEGEWVIGSLFEPSALAENRFPTRLELDRVSTKHPIWVIHFTGHAGVGNSRALAARGVTRDTPDFAGGWIGRDSVTGDLNGMLKGMAAMGELGDSEFQVTFERFREAYVAAAREYFEHGVALAQNAWATEELLAYFLRIDAENSADIECMVLPAGHLEPALSDGRLDLPPQNPAGRIMLGPRKLFGDGSFHIQTACITEPYFKPFNGDPGFRCPPSITREDMAKKIGHLHCAGFQVHIHSNGDATSDILLDALEDVLEADPRNDHRHTLIHAQILREDQLDRMARLGVTASFFPAHLYYWGNFHRDITFGPDRVRNMCPTRWAADRGIRFTIHNDAQVTPTRPLHLMWCAVNRTSATGSVLGPEQALTPREALRAHTIDAAWQVFLERERGSIEPGKRADFAILSRNPLNDPAGLRDIKVEETIVNGKTVYQRERTLT</sequence>
<keyword evidence="2" id="KW-0378">Hydrolase</keyword>
<dbReference type="Proteomes" id="UP001589683">
    <property type="component" value="Unassembled WGS sequence"/>
</dbReference>
<feature type="domain" description="Amidohydrolase 3" evidence="1">
    <location>
        <begin position="52"/>
        <end position="538"/>
    </location>
</feature>
<proteinExistence type="predicted"/>
<dbReference type="InterPro" id="IPR032466">
    <property type="entry name" value="Metal_Hydrolase"/>
</dbReference>
<dbReference type="RefSeq" id="WP_213891434.1">
    <property type="nucleotide sequence ID" value="NZ_JAGFNU010000027.1"/>
</dbReference>
<dbReference type="SUPFAM" id="SSF51338">
    <property type="entry name" value="Composite domain of metallo-dependent hydrolases"/>
    <property type="match status" value="1"/>
</dbReference>
<dbReference type="InterPro" id="IPR011059">
    <property type="entry name" value="Metal-dep_hydrolase_composite"/>
</dbReference>
<dbReference type="Gene3D" id="3.10.310.70">
    <property type="match status" value="1"/>
</dbReference>
<protein>
    <submittedName>
        <fullName evidence="2">Amidohydrolase</fullName>
        <ecNumber evidence="2">3.5.-.-</ecNumber>
    </submittedName>
</protein>
<dbReference type="Pfam" id="PF07969">
    <property type="entry name" value="Amidohydro_3"/>
    <property type="match status" value="1"/>
</dbReference>
<accession>A0ABV5JJX9</accession>
<dbReference type="PANTHER" id="PTHR22642">
    <property type="entry name" value="IMIDAZOLONEPROPIONASE"/>
    <property type="match status" value="1"/>
</dbReference>
<dbReference type="Gene3D" id="3.20.20.140">
    <property type="entry name" value="Metal-dependent hydrolases"/>
    <property type="match status" value="1"/>
</dbReference>
<dbReference type="PANTHER" id="PTHR22642:SF2">
    <property type="entry name" value="PROTEIN LONG AFTER FAR-RED 3"/>
    <property type="match status" value="1"/>
</dbReference>
<dbReference type="Gene3D" id="2.30.40.10">
    <property type="entry name" value="Urease, subunit C, domain 1"/>
    <property type="match status" value="1"/>
</dbReference>
<organism evidence="2 3">
    <name type="scientific">Pseudohalocynthiibacter aestuariivivens</name>
    <dbReference type="NCBI Taxonomy" id="1591409"/>
    <lineage>
        <taxon>Bacteria</taxon>
        <taxon>Pseudomonadati</taxon>
        <taxon>Pseudomonadota</taxon>
        <taxon>Alphaproteobacteria</taxon>
        <taxon>Rhodobacterales</taxon>
        <taxon>Paracoccaceae</taxon>
        <taxon>Pseudohalocynthiibacter</taxon>
    </lineage>
</organism>
<keyword evidence="3" id="KW-1185">Reference proteome</keyword>
<evidence type="ECO:0000313" key="3">
    <source>
        <dbReference type="Proteomes" id="UP001589683"/>
    </source>
</evidence>
<dbReference type="GO" id="GO:0016787">
    <property type="term" value="F:hydrolase activity"/>
    <property type="evidence" value="ECO:0007669"/>
    <property type="project" value="UniProtKB-KW"/>
</dbReference>
<gene>
    <name evidence="2" type="ORF">ACFFUT_14575</name>
</gene>
<name>A0ABV5JJX9_9RHOB</name>
<dbReference type="InterPro" id="IPR013108">
    <property type="entry name" value="Amidohydro_3"/>
</dbReference>
<comment type="caution">
    <text evidence="2">The sequence shown here is derived from an EMBL/GenBank/DDBJ whole genome shotgun (WGS) entry which is preliminary data.</text>
</comment>
<dbReference type="EMBL" id="JBHMEA010000047">
    <property type="protein sequence ID" value="MFB9233013.1"/>
    <property type="molecule type" value="Genomic_DNA"/>
</dbReference>